<dbReference type="AlphaFoldDB" id="A0A0K9YVB9"/>
<comment type="caution">
    <text evidence="1">The sequence shown here is derived from an EMBL/GenBank/DDBJ whole genome shotgun (WGS) entry which is preliminary data.</text>
</comment>
<name>A0A0K9YVB9_9BACL</name>
<evidence type="ECO:0000313" key="1">
    <source>
        <dbReference type="EMBL" id="KNB72664.1"/>
    </source>
</evidence>
<dbReference type="EMBL" id="LGIQ01000007">
    <property type="protein sequence ID" value="KNB72664.1"/>
    <property type="molecule type" value="Genomic_DNA"/>
</dbReference>
<dbReference type="Proteomes" id="UP000036834">
    <property type="component" value="Unassembled WGS sequence"/>
</dbReference>
<protein>
    <submittedName>
        <fullName evidence="1">Uncharacterized protein</fullName>
    </submittedName>
</protein>
<dbReference type="PATRIC" id="fig|54915.3.peg.1482"/>
<reference evidence="2" key="1">
    <citation type="submission" date="2015-07" db="EMBL/GenBank/DDBJ databases">
        <title>Genome sequencing project for genomic taxonomy and phylogenomics of Bacillus-like bacteria.</title>
        <authorList>
            <person name="Liu B."/>
            <person name="Wang J."/>
            <person name="Zhu Y."/>
            <person name="Liu G."/>
            <person name="Chen Q."/>
            <person name="Chen Z."/>
            <person name="Lan J."/>
            <person name="Che J."/>
            <person name="Ge C."/>
            <person name="Shi H."/>
            <person name="Pan Z."/>
            <person name="Liu X."/>
        </authorList>
    </citation>
    <scope>NUCLEOTIDE SEQUENCE [LARGE SCALE GENOMIC DNA]</scope>
    <source>
        <strain evidence="2">DSM 9887</strain>
    </source>
</reference>
<proteinExistence type="predicted"/>
<accession>A0A0K9YVB9</accession>
<organism evidence="1 2">
    <name type="scientific">Brevibacillus reuszeri</name>
    <dbReference type="NCBI Taxonomy" id="54915"/>
    <lineage>
        <taxon>Bacteria</taxon>
        <taxon>Bacillati</taxon>
        <taxon>Bacillota</taxon>
        <taxon>Bacilli</taxon>
        <taxon>Bacillales</taxon>
        <taxon>Paenibacillaceae</taxon>
        <taxon>Brevibacillus</taxon>
    </lineage>
</organism>
<evidence type="ECO:0000313" key="2">
    <source>
        <dbReference type="Proteomes" id="UP000036834"/>
    </source>
</evidence>
<sequence length="64" mass="7544">MRAGKFIFKKLLEIGKTNRYAILARHNHKKHGSLGLTRLRGWLRCHRPLNLNWVMPAEELSYTT</sequence>
<dbReference type="STRING" id="54915.ADS79_12505"/>
<gene>
    <name evidence="1" type="ORF">ADS79_12505</name>
</gene>